<evidence type="ECO:0000313" key="2">
    <source>
        <dbReference type="Proteomes" id="UP000192907"/>
    </source>
</evidence>
<dbReference type="STRING" id="1513793.SAMN06296036_12582"/>
<dbReference type="Gene3D" id="1.20.910.10">
    <property type="entry name" value="Heme oxygenase-like"/>
    <property type="match status" value="1"/>
</dbReference>
<dbReference type="SUPFAM" id="SSF48613">
    <property type="entry name" value="Heme oxygenase-like"/>
    <property type="match status" value="1"/>
</dbReference>
<organism evidence="1 2">
    <name type="scientific">Pseudobacteriovorax antillogorgiicola</name>
    <dbReference type="NCBI Taxonomy" id="1513793"/>
    <lineage>
        <taxon>Bacteria</taxon>
        <taxon>Pseudomonadati</taxon>
        <taxon>Bdellovibrionota</taxon>
        <taxon>Oligoflexia</taxon>
        <taxon>Oligoflexales</taxon>
        <taxon>Pseudobacteriovoracaceae</taxon>
        <taxon>Pseudobacteriovorax</taxon>
    </lineage>
</organism>
<proteinExistence type="predicted"/>
<dbReference type="InterPro" id="IPR016084">
    <property type="entry name" value="Haem_Oase-like_multi-hlx"/>
</dbReference>
<gene>
    <name evidence="1" type="ORF">SAMN06296036_12582</name>
</gene>
<reference evidence="2" key="1">
    <citation type="submission" date="2017-04" db="EMBL/GenBank/DDBJ databases">
        <authorList>
            <person name="Varghese N."/>
            <person name="Submissions S."/>
        </authorList>
    </citation>
    <scope>NUCLEOTIDE SEQUENCE [LARGE SCALE GENOMIC DNA]</scope>
    <source>
        <strain evidence="2">RKEM611</strain>
    </source>
</reference>
<name>A0A1Y6CSF8_9BACT</name>
<protein>
    <recommendedName>
        <fullName evidence="3">DUF3050 domain-containing protein</fullName>
    </recommendedName>
</protein>
<dbReference type="InterPro" id="IPR024423">
    <property type="entry name" value="DUF3050"/>
</dbReference>
<dbReference type="RefSeq" id="WP_159455636.1">
    <property type="nucleotide sequence ID" value="NZ_FWZT01000025.1"/>
</dbReference>
<dbReference type="Proteomes" id="UP000192907">
    <property type="component" value="Unassembled WGS sequence"/>
</dbReference>
<accession>A0A1Y6CSF8</accession>
<dbReference type="EMBL" id="FWZT01000025">
    <property type="protein sequence ID" value="SMF70043.1"/>
    <property type="molecule type" value="Genomic_DNA"/>
</dbReference>
<keyword evidence="2" id="KW-1185">Reference proteome</keyword>
<dbReference type="AlphaFoldDB" id="A0A1Y6CSF8"/>
<evidence type="ECO:0000313" key="1">
    <source>
        <dbReference type="EMBL" id="SMF70043.1"/>
    </source>
</evidence>
<sequence length="269" mass="31778">MISFETKEHTKKLNILEIKLETIQKELADHTVYHRLFNRQNLRTFMEYHVFAVWDFMTILKALQIKLTCTTIPWKPSMYPKELVRFVNEIVLDEESDLDHNNQPCDHFSMYVRAMDEIHADTKPIKRFLKNYDYDLLKTPLKEFVQFNINIASNYPIHIVAGVFFFGREKIIPDIFRSILNEMKTSSSIYEAPALVHYLKRHVDLDEQEHGPIARRMLRITCNDSPKAYQEALSYGIQACLLRKKLFDKILHDIDDCVVTEPLAKLRTL</sequence>
<evidence type="ECO:0008006" key="3">
    <source>
        <dbReference type="Google" id="ProtNLM"/>
    </source>
</evidence>
<dbReference type="Pfam" id="PF11251">
    <property type="entry name" value="DUF3050"/>
    <property type="match status" value="1"/>
</dbReference>